<organism evidence="2 4">
    <name type="scientific">Medicago truncatula</name>
    <name type="common">Barrel medic</name>
    <name type="synonym">Medicago tribuloides</name>
    <dbReference type="NCBI Taxonomy" id="3880"/>
    <lineage>
        <taxon>Eukaryota</taxon>
        <taxon>Viridiplantae</taxon>
        <taxon>Streptophyta</taxon>
        <taxon>Embryophyta</taxon>
        <taxon>Tracheophyta</taxon>
        <taxon>Spermatophyta</taxon>
        <taxon>Magnoliopsida</taxon>
        <taxon>eudicotyledons</taxon>
        <taxon>Gunneridae</taxon>
        <taxon>Pentapetalae</taxon>
        <taxon>rosids</taxon>
        <taxon>fabids</taxon>
        <taxon>Fabales</taxon>
        <taxon>Fabaceae</taxon>
        <taxon>Papilionoideae</taxon>
        <taxon>50 kb inversion clade</taxon>
        <taxon>NPAAA clade</taxon>
        <taxon>Hologalegina</taxon>
        <taxon>IRL clade</taxon>
        <taxon>Trifolieae</taxon>
        <taxon>Medicago</taxon>
    </lineage>
</organism>
<feature type="transmembrane region" description="Helical" evidence="1">
    <location>
        <begin position="6"/>
        <end position="27"/>
    </location>
</feature>
<keyword evidence="1" id="KW-0472">Membrane</keyword>
<accession>G7JJF4</accession>
<name>G7JJF4_MEDTR</name>
<dbReference type="Proteomes" id="UP000002051">
    <property type="component" value="Chromosome 4"/>
</dbReference>
<protein>
    <submittedName>
        <fullName evidence="2">Transmembrane protein, putative</fullName>
    </submittedName>
</protein>
<dbReference type="PaxDb" id="3880-AES86690"/>
<dbReference type="EnsemblPlants" id="AES86690">
    <property type="protein sequence ID" value="AES86690"/>
    <property type="gene ID" value="MTR_4g013070"/>
</dbReference>
<evidence type="ECO:0000256" key="1">
    <source>
        <dbReference type="SAM" id="Phobius"/>
    </source>
</evidence>
<dbReference type="EMBL" id="CM001220">
    <property type="protein sequence ID" value="AES86690.1"/>
    <property type="molecule type" value="Genomic_DNA"/>
</dbReference>
<dbReference type="AlphaFoldDB" id="G7JJF4"/>
<gene>
    <name evidence="2" type="ordered locus">MTR_4g013070</name>
</gene>
<evidence type="ECO:0000313" key="4">
    <source>
        <dbReference type="Proteomes" id="UP000002051"/>
    </source>
</evidence>
<reference evidence="2 4" key="2">
    <citation type="journal article" date="2014" name="BMC Genomics">
        <title>An improved genome release (version Mt4.0) for the model legume Medicago truncatula.</title>
        <authorList>
            <person name="Tang H."/>
            <person name="Krishnakumar V."/>
            <person name="Bidwell S."/>
            <person name="Rosen B."/>
            <person name="Chan A."/>
            <person name="Zhou S."/>
            <person name="Gentzbittel L."/>
            <person name="Childs K.L."/>
            <person name="Yandell M."/>
            <person name="Gundlach H."/>
            <person name="Mayer K.F."/>
            <person name="Schwartz D.C."/>
            <person name="Town C.D."/>
        </authorList>
    </citation>
    <scope>GENOME REANNOTATION</scope>
    <source>
        <strain evidence="3 4">cv. Jemalong A17</strain>
    </source>
</reference>
<keyword evidence="1 2" id="KW-0812">Transmembrane</keyword>
<evidence type="ECO:0000313" key="2">
    <source>
        <dbReference type="EMBL" id="AES86690.1"/>
    </source>
</evidence>
<keyword evidence="1" id="KW-1133">Transmembrane helix</keyword>
<dbReference type="HOGENOM" id="CLU_3017265_0_0_1"/>
<reference evidence="2 4" key="1">
    <citation type="journal article" date="2011" name="Nature">
        <title>The Medicago genome provides insight into the evolution of rhizobial symbioses.</title>
        <authorList>
            <person name="Young N.D."/>
            <person name="Debelle F."/>
            <person name="Oldroyd G.E."/>
            <person name="Geurts R."/>
            <person name="Cannon S.B."/>
            <person name="Udvardi M.K."/>
            <person name="Benedito V.A."/>
            <person name="Mayer K.F."/>
            <person name="Gouzy J."/>
            <person name="Schoof H."/>
            <person name="Van de Peer Y."/>
            <person name="Proost S."/>
            <person name="Cook D.R."/>
            <person name="Meyers B.C."/>
            <person name="Spannagl M."/>
            <person name="Cheung F."/>
            <person name="De Mita S."/>
            <person name="Krishnakumar V."/>
            <person name="Gundlach H."/>
            <person name="Zhou S."/>
            <person name="Mudge J."/>
            <person name="Bharti A.K."/>
            <person name="Murray J.D."/>
            <person name="Naoumkina M.A."/>
            <person name="Rosen B."/>
            <person name="Silverstein K.A."/>
            <person name="Tang H."/>
            <person name="Rombauts S."/>
            <person name="Zhao P.X."/>
            <person name="Zhou P."/>
            <person name="Barbe V."/>
            <person name="Bardou P."/>
            <person name="Bechner M."/>
            <person name="Bellec A."/>
            <person name="Berger A."/>
            <person name="Berges H."/>
            <person name="Bidwell S."/>
            <person name="Bisseling T."/>
            <person name="Choisne N."/>
            <person name="Couloux A."/>
            <person name="Denny R."/>
            <person name="Deshpande S."/>
            <person name="Dai X."/>
            <person name="Doyle J.J."/>
            <person name="Dudez A.M."/>
            <person name="Farmer A.D."/>
            <person name="Fouteau S."/>
            <person name="Franken C."/>
            <person name="Gibelin C."/>
            <person name="Gish J."/>
            <person name="Goldstein S."/>
            <person name="Gonzalez A.J."/>
            <person name="Green P.J."/>
            <person name="Hallab A."/>
            <person name="Hartog M."/>
            <person name="Hua A."/>
            <person name="Humphray S.J."/>
            <person name="Jeong D.H."/>
            <person name="Jing Y."/>
            <person name="Jocker A."/>
            <person name="Kenton S.M."/>
            <person name="Kim D.J."/>
            <person name="Klee K."/>
            <person name="Lai H."/>
            <person name="Lang C."/>
            <person name="Lin S."/>
            <person name="Macmil S.L."/>
            <person name="Magdelenat G."/>
            <person name="Matthews L."/>
            <person name="McCorrison J."/>
            <person name="Monaghan E.L."/>
            <person name="Mun J.H."/>
            <person name="Najar F.Z."/>
            <person name="Nicholson C."/>
            <person name="Noirot C."/>
            <person name="O'Bleness M."/>
            <person name="Paule C.R."/>
            <person name="Poulain J."/>
            <person name="Prion F."/>
            <person name="Qin B."/>
            <person name="Qu C."/>
            <person name="Retzel E.F."/>
            <person name="Riddle C."/>
            <person name="Sallet E."/>
            <person name="Samain S."/>
            <person name="Samson N."/>
            <person name="Sanders I."/>
            <person name="Saurat O."/>
            <person name="Scarpelli C."/>
            <person name="Schiex T."/>
            <person name="Segurens B."/>
            <person name="Severin A.J."/>
            <person name="Sherrier D.J."/>
            <person name="Shi R."/>
            <person name="Sims S."/>
            <person name="Singer S.R."/>
            <person name="Sinharoy S."/>
            <person name="Sterck L."/>
            <person name="Viollet A."/>
            <person name="Wang B.B."/>
            <person name="Wang K."/>
            <person name="Wang M."/>
            <person name="Wang X."/>
            <person name="Warfsmann J."/>
            <person name="Weissenbach J."/>
            <person name="White D.D."/>
            <person name="White J.D."/>
            <person name="Wiley G.B."/>
            <person name="Wincker P."/>
            <person name="Xing Y."/>
            <person name="Yang L."/>
            <person name="Yao Z."/>
            <person name="Ying F."/>
            <person name="Zhai J."/>
            <person name="Zhou L."/>
            <person name="Zuber A."/>
            <person name="Denarie J."/>
            <person name="Dixon R.A."/>
            <person name="May G.D."/>
            <person name="Schwartz D.C."/>
            <person name="Rogers J."/>
            <person name="Quetier F."/>
            <person name="Town C.D."/>
            <person name="Roe B.A."/>
        </authorList>
    </citation>
    <scope>NUCLEOTIDE SEQUENCE [LARGE SCALE GENOMIC DNA]</scope>
    <source>
        <strain evidence="2">A17</strain>
        <strain evidence="3 4">cv. Jemalong A17</strain>
    </source>
</reference>
<proteinExistence type="predicted"/>
<keyword evidence="4" id="KW-1185">Reference proteome</keyword>
<reference evidence="3" key="3">
    <citation type="submission" date="2015-04" db="UniProtKB">
        <authorList>
            <consortium name="EnsemblPlants"/>
        </authorList>
    </citation>
    <scope>IDENTIFICATION</scope>
    <source>
        <strain evidence="3">cv. Jemalong A17</strain>
    </source>
</reference>
<sequence length="56" mass="6548">MLHFFSISYIFLSSLTLSHLFLSSHFLLTTKHTINAENLYSVALTFSYPCCFYYGR</sequence>
<evidence type="ECO:0000313" key="3">
    <source>
        <dbReference type="EnsemblPlants" id="AES86690"/>
    </source>
</evidence>